<evidence type="ECO:0000256" key="2">
    <source>
        <dbReference type="ARBA" id="ARBA00022737"/>
    </source>
</evidence>
<dbReference type="GO" id="GO:0008270">
    <property type="term" value="F:zinc ion binding"/>
    <property type="evidence" value="ECO:0007669"/>
    <property type="project" value="UniProtKB-KW"/>
</dbReference>
<sequence>MSGSSPSPSRDRSIRTVRSSYRDAPYRRDFRWSFRRTELCKNCRRPGHYARECPNVAVCNNCSLPGRMYHKSPVLNCKEPGHMASQCPNEGICHTCGQIWPPHDCTAHELPPETSDLQQLLQAGHIAPTAPTRRPVITAGKTGHPAHDCPNEPVCTSANISGHVMRHWSWPTHRRKVRRFLPWRRRRRRRWRWRWGLQDIVCRNCNQVGHMSRECMGALMICHNCGGFGHLAYECPSVGSSTAGPPQVLMIEVLSYKHDFVVPVADWSWFVYFSWSYCGIDLSDLFLLIYVDVQ</sequence>
<keyword evidence="8" id="KW-1185">Reference proteome</keyword>
<feature type="domain" description="CCHC-type" evidence="6">
    <location>
        <begin position="202"/>
        <end position="215"/>
    </location>
</feature>
<comment type="caution">
    <text evidence="7">The sequence shown here is derived from an EMBL/GenBank/DDBJ whole genome shotgun (WGS) entry which is preliminary data.</text>
</comment>
<dbReference type="PROSITE" id="PS50158">
    <property type="entry name" value="ZF_CCHC"/>
    <property type="match status" value="3"/>
</dbReference>
<evidence type="ECO:0000256" key="5">
    <source>
        <dbReference type="PROSITE-ProRule" id="PRU00047"/>
    </source>
</evidence>
<accession>A0A835RLN5</accession>
<dbReference type="Proteomes" id="UP000636800">
    <property type="component" value="Chromosome 3"/>
</dbReference>
<gene>
    <name evidence="7" type="ORF">HPP92_007058</name>
</gene>
<evidence type="ECO:0000256" key="4">
    <source>
        <dbReference type="ARBA" id="ARBA00022833"/>
    </source>
</evidence>
<feature type="domain" description="CCHC-type" evidence="6">
    <location>
        <begin position="40"/>
        <end position="55"/>
    </location>
</feature>
<evidence type="ECO:0000256" key="1">
    <source>
        <dbReference type="ARBA" id="ARBA00022723"/>
    </source>
</evidence>
<evidence type="ECO:0000313" key="7">
    <source>
        <dbReference type="EMBL" id="KAG0488247.1"/>
    </source>
</evidence>
<proteinExistence type="predicted"/>
<dbReference type="InterPro" id="IPR001878">
    <property type="entry name" value="Znf_CCHC"/>
</dbReference>
<name>A0A835RLN5_VANPL</name>
<dbReference type="GO" id="GO:0003676">
    <property type="term" value="F:nucleic acid binding"/>
    <property type="evidence" value="ECO:0007669"/>
    <property type="project" value="InterPro"/>
</dbReference>
<feature type="domain" description="CCHC-type" evidence="6">
    <location>
        <begin position="222"/>
        <end position="237"/>
    </location>
</feature>
<evidence type="ECO:0000259" key="6">
    <source>
        <dbReference type="PROSITE" id="PS50158"/>
    </source>
</evidence>
<keyword evidence="4" id="KW-0862">Zinc</keyword>
<dbReference type="Gene3D" id="4.10.60.10">
    <property type="entry name" value="Zinc finger, CCHC-type"/>
    <property type="match status" value="2"/>
</dbReference>
<dbReference type="InterPro" id="IPR036875">
    <property type="entry name" value="Znf_CCHC_sf"/>
</dbReference>
<protein>
    <recommendedName>
        <fullName evidence="6">CCHC-type domain-containing protein</fullName>
    </recommendedName>
</protein>
<dbReference type="PANTHER" id="PTHR47103:SF8">
    <property type="entry name" value="DNA-BINDING PROTEIN"/>
    <property type="match status" value="1"/>
</dbReference>
<evidence type="ECO:0000256" key="3">
    <source>
        <dbReference type="ARBA" id="ARBA00022771"/>
    </source>
</evidence>
<keyword evidence="1" id="KW-0479">Metal-binding</keyword>
<keyword evidence="3 5" id="KW-0863">Zinc-finger</keyword>
<evidence type="ECO:0000313" key="8">
    <source>
        <dbReference type="Proteomes" id="UP000636800"/>
    </source>
</evidence>
<organism evidence="7 8">
    <name type="scientific">Vanilla planifolia</name>
    <name type="common">Vanilla</name>
    <dbReference type="NCBI Taxonomy" id="51239"/>
    <lineage>
        <taxon>Eukaryota</taxon>
        <taxon>Viridiplantae</taxon>
        <taxon>Streptophyta</taxon>
        <taxon>Embryophyta</taxon>
        <taxon>Tracheophyta</taxon>
        <taxon>Spermatophyta</taxon>
        <taxon>Magnoliopsida</taxon>
        <taxon>Liliopsida</taxon>
        <taxon>Asparagales</taxon>
        <taxon>Orchidaceae</taxon>
        <taxon>Vanilloideae</taxon>
        <taxon>Vanilleae</taxon>
        <taxon>Vanilla</taxon>
    </lineage>
</organism>
<dbReference type="Pfam" id="PF00098">
    <property type="entry name" value="zf-CCHC"/>
    <property type="match status" value="4"/>
</dbReference>
<dbReference type="SMART" id="SM00343">
    <property type="entry name" value="ZnF_C2HC"/>
    <property type="match status" value="5"/>
</dbReference>
<dbReference type="PANTHER" id="PTHR47103">
    <property type="entry name" value="DNA-BINDING PROTEIN"/>
    <property type="match status" value="1"/>
</dbReference>
<reference evidence="7 8" key="1">
    <citation type="journal article" date="2020" name="Nat. Food">
        <title>A phased Vanilla planifolia genome enables genetic improvement of flavour and production.</title>
        <authorList>
            <person name="Hasing T."/>
            <person name="Tang H."/>
            <person name="Brym M."/>
            <person name="Khazi F."/>
            <person name="Huang T."/>
            <person name="Chambers A.H."/>
        </authorList>
    </citation>
    <scope>NUCLEOTIDE SEQUENCE [LARGE SCALE GENOMIC DNA]</scope>
    <source>
        <tissue evidence="7">Leaf</tissue>
    </source>
</reference>
<dbReference type="SUPFAM" id="SSF57756">
    <property type="entry name" value="Retrovirus zinc finger-like domains"/>
    <property type="match status" value="2"/>
</dbReference>
<dbReference type="AlphaFoldDB" id="A0A835RLN5"/>
<keyword evidence="2" id="KW-0677">Repeat</keyword>
<dbReference type="EMBL" id="JADCNL010000003">
    <property type="protein sequence ID" value="KAG0488247.1"/>
    <property type="molecule type" value="Genomic_DNA"/>
</dbReference>